<dbReference type="Proteomes" id="UP000245910">
    <property type="component" value="Chromosome I"/>
</dbReference>
<sequence length="184" mass="19954">MLGKGQDIGIGPKSSLPLHVNLQQLRDEPDVHQSNRFKGSDKSALAELIRLQTDAISALERSTKLLETYIMLLQNHTKENETYPSTSTRQEAMHDNDLRSADAVQANVVASMSTDSANHARKNVFAVNTCNLENITSGKDSRQTIILEGGGSMRARNIAAGDGSVQLIGQISGAALQKIVQSWN</sequence>
<name>A0A2L2TA65_9HYPO</name>
<dbReference type="AlphaFoldDB" id="A0A2L2TA65"/>
<reference evidence="2" key="1">
    <citation type="submission" date="2014-10" db="EMBL/GenBank/DDBJ databases">
        <authorList>
            <person name="King R."/>
        </authorList>
    </citation>
    <scope>NUCLEOTIDE SEQUENCE [LARGE SCALE GENOMIC DNA]</scope>
    <source>
        <strain evidence="2">A3/5</strain>
    </source>
</reference>
<organism evidence="1 2">
    <name type="scientific">Fusarium venenatum</name>
    <dbReference type="NCBI Taxonomy" id="56646"/>
    <lineage>
        <taxon>Eukaryota</taxon>
        <taxon>Fungi</taxon>
        <taxon>Dikarya</taxon>
        <taxon>Ascomycota</taxon>
        <taxon>Pezizomycotina</taxon>
        <taxon>Sordariomycetes</taxon>
        <taxon>Hypocreomycetidae</taxon>
        <taxon>Hypocreales</taxon>
        <taxon>Nectriaceae</taxon>
        <taxon>Fusarium</taxon>
    </lineage>
</organism>
<protein>
    <submittedName>
        <fullName evidence="1">Uncharacterized protein</fullName>
    </submittedName>
</protein>
<dbReference type="EMBL" id="LN649229">
    <property type="protein sequence ID" value="CEI67832.1"/>
    <property type="molecule type" value="Genomic_DNA"/>
</dbReference>
<evidence type="ECO:0000313" key="2">
    <source>
        <dbReference type="Proteomes" id="UP000245910"/>
    </source>
</evidence>
<proteinExistence type="predicted"/>
<evidence type="ECO:0000313" key="1">
    <source>
        <dbReference type="EMBL" id="CEI67832.1"/>
    </source>
</evidence>
<keyword evidence="2" id="KW-1185">Reference proteome</keyword>
<accession>A0A2L2TA65</accession>